<reference evidence="1 2" key="1">
    <citation type="submission" date="2016-03" db="EMBL/GenBank/DDBJ databases">
        <authorList>
            <person name="Ploux O."/>
        </authorList>
    </citation>
    <scope>NUCLEOTIDE SEQUENCE [LARGE SCALE GENOMIC DNA]</scope>
    <source>
        <strain evidence="1 2">R0</strain>
    </source>
</reference>
<comment type="caution">
    <text evidence="1">The sequence shown here is derived from an EMBL/GenBank/DDBJ whole genome shotgun (WGS) entry which is preliminary data.</text>
</comment>
<dbReference type="RefSeq" id="WP_061836646.1">
    <property type="nucleotide sequence ID" value="NZ_LUKE01000006.1"/>
</dbReference>
<gene>
    <name evidence="1" type="ORF">AZI86_17820</name>
</gene>
<organism evidence="1 2">
    <name type="scientific">Bdellovibrio bacteriovorus</name>
    <dbReference type="NCBI Taxonomy" id="959"/>
    <lineage>
        <taxon>Bacteria</taxon>
        <taxon>Pseudomonadati</taxon>
        <taxon>Bdellovibrionota</taxon>
        <taxon>Bdellovibrionia</taxon>
        <taxon>Bdellovibrionales</taxon>
        <taxon>Pseudobdellovibrionaceae</taxon>
        <taxon>Bdellovibrio</taxon>
    </lineage>
</organism>
<name>A0A150WF35_BDEBC</name>
<keyword evidence="2" id="KW-1185">Reference proteome</keyword>
<dbReference type="EMBL" id="LUKE01000006">
    <property type="protein sequence ID" value="KYG61564.1"/>
    <property type="molecule type" value="Genomic_DNA"/>
</dbReference>
<sequence>MALSVLSQASALNPGSDLWIVPDLEKSQWTAKLDWYLNFQVCKSSRHVSPHLEKYLTDVLRESELNVRTPQKMGTTPLMISSENLLPNKWVVILPWNGDLREWSTRIFEVWSQLKEPSLRVFLPPGQSTGSLQTAWQSHHTVPEFTVVLD</sequence>
<dbReference type="AlphaFoldDB" id="A0A150WF35"/>
<evidence type="ECO:0000313" key="2">
    <source>
        <dbReference type="Proteomes" id="UP000075320"/>
    </source>
</evidence>
<dbReference type="Proteomes" id="UP000075320">
    <property type="component" value="Unassembled WGS sequence"/>
</dbReference>
<evidence type="ECO:0000313" key="1">
    <source>
        <dbReference type="EMBL" id="KYG61564.1"/>
    </source>
</evidence>
<accession>A0A150WF35</accession>
<proteinExistence type="predicted"/>
<dbReference type="OrthoDB" id="5293024at2"/>
<protein>
    <submittedName>
        <fullName evidence="1">Uncharacterized protein</fullName>
    </submittedName>
</protein>